<proteinExistence type="inferred from homology"/>
<dbReference type="EC" id="2.7.11.1" evidence="1"/>
<feature type="domain" description="Protein kinase" evidence="12">
    <location>
        <begin position="83"/>
        <end position="350"/>
    </location>
</feature>
<keyword evidence="5" id="KW-0418">Kinase</keyword>
<comment type="catalytic activity">
    <reaction evidence="7">
        <text>L-threonyl-[protein] + ATP = O-phospho-L-threonyl-[protein] + ADP + H(+)</text>
        <dbReference type="Rhea" id="RHEA:46608"/>
        <dbReference type="Rhea" id="RHEA-COMP:11060"/>
        <dbReference type="Rhea" id="RHEA-COMP:11605"/>
        <dbReference type="ChEBI" id="CHEBI:15378"/>
        <dbReference type="ChEBI" id="CHEBI:30013"/>
        <dbReference type="ChEBI" id="CHEBI:30616"/>
        <dbReference type="ChEBI" id="CHEBI:61977"/>
        <dbReference type="ChEBI" id="CHEBI:456216"/>
        <dbReference type="EC" id="2.7.11.1"/>
    </reaction>
</comment>
<comment type="similarity">
    <text evidence="10">Belongs to the protein kinase superfamily.</text>
</comment>
<dbReference type="PROSITE" id="PS00108">
    <property type="entry name" value="PROTEIN_KINASE_ST"/>
    <property type="match status" value="1"/>
</dbReference>
<evidence type="ECO:0000256" key="7">
    <source>
        <dbReference type="ARBA" id="ARBA00047899"/>
    </source>
</evidence>
<keyword evidence="2 10" id="KW-0723">Serine/threonine-protein kinase</keyword>
<dbReference type="Gene3D" id="1.10.510.10">
    <property type="entry name" value="Transferase(Phosphotransferase) domain 1"/>
    <property type="match status" value="1"/>
</dbReference>
<dbReference type="InterPro" id="IPR017441">
    <property type="entry name" value="Protein_kinase_ATP_BS"/>
</dbReference>
<evidence type="ECO:0000256" key="2">
    <source>
        <dbReference type="ARBA" id="ARBA00022527"/>
    </source>
</evidence>
<dbReference type="InterPro" id="IPR011009">
    <property type="entry name" value="Kinase-like_dom_sf"/>
</dbReference>
<dbReference type="GO" id="GO:0005524">
    <property type="term" value="F:ATP binding"/>
    <property type="evidence" value="ECO:0007669"/>
    <property type="project" value="UniProtKB-UniRule"/>
</dbReference>
<evidence type="ECO:0000256" key="6">
    <source>
        <dbReference type="ARBA" id="ARBA00022840"/>
    </source>
</evidence>
<feature type="binding site" evidence="9">
    <location>
        <position position="112"/>
    </location>
    <ligand>
        <name>ATP</name>
        <dbReference type="ChEBI" id="CHEBI:30616"/>
    </ligand>
</feature>
<feature type="region of interest" description="Disordered" evidence="11">
    <location>
        <begin position="1"/>
        <end position="39"/>
    </location>
</feature>
<evidence type="ECO:0000256" key="4">
    <source>
        <dbReference type="ARBA" id="ARBA00022741"/>
    </source>
</evidence>
<evidence type="ECO:0000256" key="8">
    <source>
        <dbReference type="ARBA" id="ARBA00048679"/>
    </source>
</evidence>
<dbReference type="Gene3D" id="3.30.200.20">
    <property type="entry name" value="Phosphorylase Kinase, domain 1"/>
    <property type="match status" value="1"/>
</dbReference>
<dbReference type="PROSITE" id="PS00107">
    <property type="entry name" value="PROTEIN_KINASE_ATP"/>
    <property type="match status" value="1"/>
</dbReference>
<gene>
    <name evidence="14" type="ORF">PCANC_07695</name>
    <name evidence="13" type="ORF">PCANC_15949</name>
</gene>
<evidence type="ECO:0000313" key="14">
    <source>
        <dbReference type="EMBL" id="PLW52553.1"/>
    </source>
</evidence>
<dbReference type="EMBL" id="PGCJ01000921">
    <property type="protein sequence ID" value="PLW14441.1"/>
    <property type="molecule type" value="Genomic_DNA"/>
</dbReference>
<evidence type="ECO:0000256" key="3">
    <source>
        <dbReference type="ARBA" id="ARBA00022679"/>
    </source>
</evidence>
<evidence type="ECO:0000259" key="12">
    <source>
        <dbReference type="PROSITE" id="PS50011"/>
    </source>
</evidence>
<evidence type="ECO:0000256" key="10">
    <source>
        <dbReference type="RuleBase" id="RU000304"/>
    </source>
</evidence>
<evidence type="ECO:0000256" key="11">
    <source>
        <dbReference type="SAM" id="MobiDB-lite"/>
    </source>
</evidence>
<dbReference type="SMART" id="SM00220">
    <property type="entry name" value="S_TKc"/>
    <property type="match status" value="1"/>
</dbReference>
<keyword evidence="3" id="KW-0808">Transferase</keyword>
<dbReference type="InterPro" id="IPR000719">
    <property type="entry name" value="Prot_kinase_dom"/>
</dbReference>
<dbReference type="FunFam" id="1.10.510.10:FF:000982">
    <property type="entry name" value="AGC protein kinase"/>
    <property type="match status" value="1"/>
</dbReference>
<dbReference type="SUPFAM" id="SSF56112">
    <property type="entry name" value="Protein kinase-like (PK-like)"/>
    <property type="match status" value="1"/>
</dbReference>
<protein>
    <recommendedName>
        <fullName evidence="1">non-specific serine/threonine protein kinase</fullName>
        <ecNumber evidence="1">2.7.11.1</ecNumber>
    </recommendedName>
</protein>
<comment type="catalytic activity">
    <reaction evidence="8">
        <text>L-seryl-[protein] + ATP = O-phospho-L-seryl-[protein] + ADP + H(+)</text>
        <dbReference type="Rhea" id="RHEA:17989"/>
        <dbReference type="Rhea" id="RHEA-COMP:9863"/>
        <dbReference type="Rhea" id="RHEA-COMP:11604"/>
        <dbReference type="ChEBI" id="CHEBI:15378"/>
        <dbReference type="ChEBI" id="CHEBI:29999"/>
        <dbReference type="ChEBI" id="CHEBI:30616"/>
        <dbReference type="ChEBI" id="CHEBI:83421"/>
        <dbReference type="ChEBI" id="CHEBI:456216"/>
        <dbReference type="EC" id="2.7.11.1"/>
    </reaction>
</comment>
<keyword evidence="6 9" id="KW-0067">ATP-binding</keyword>
<keyword evidence="15" id="KW-1185">Reference proteome</keyword>
<dbReference type="PANTHER" id="PTHR24356:SF425">
    <property type="entry name" value="NON-SPECIFIC SERINE_THREONINE PROTEIN KINASE"/>
    <property type="match status" value="1"/>
</dbReference>
<evidence type="ECO:0000313" key="13">
    <source>
        <dbReference type="EMBL" id="PLW14441.1"/>
    </source>
</evidence>
<dbReference type="GO" id="GO:0004674">
    <property type="term" value="F:protein serine/threonine kinase activity"/>
    <property type="evidence" value="ECO:0007669"/>
    <property type="project" value="UniProtKB-KW"/>
</dbReference>
<name>A0A2N5SMI3_9BASI</name>
<dbReference type="Pfam" id="PF00069">
    <property type="entry name" value="Pkinase"/>
    <property type="match status" value="1"/>
</dbReference>
<dbReference type="PANTHER" id="PTHR24356">
    <property type="entry name" value="SERINE/THREONINE-PROTEIN KINASE"/>
    <property type="match status" value="1"/>
</dbReference>
<sequence length="433" mass="49256">MDIDEPTTLPAPHIPSQGAARESASVGGPAPRATEPWLRLRTNSREALMALPSDSDEEEEDEENFIRSTSLVPFPSSPNLSDYHLSRVIGEGSFGKVYVACRRHDRHVCAMKVMAKADCVVSYLPEPLKTEAEILAQLDHPFIVRIEAAFQNNDYLFIGLQLVTNGDFCDYLEAYAPMSTMNAQFYICQLVEALDYIHSQDIVHGDLKPANILISESGYIKLADFGQAQDISGEGLSSANTCFGTTHYMAPEMIAGTCFGPCNDWWALGVIMYQCLFARYPFDVDRTQRWNPRFYRDDLNRVKLLINAGRYEIPHAIDPPSLALLRRFLSHAPERRNVTGPQLRASHSYFRGVNWRDLVNRVYITPYAPPRPALNHDIQWDVDHSNQYLDRDVRTRDRYGGWFNHFHYVRTPWIVTKDGQPPFRLPPSDTADN</sequence>
<dbReference type="AlphaFoldDB" id="A0A2N5SMI3"/>
<evidence type="ECO:0000256" key="5">
    <source>
        <dbReference type="ARBA" id="ARBA00022777"/>
    </source>
</evidence>
<reference evidence="13 15" key="1">
    <citation type="submission" date="2017-11" db="EMBL/GenBank/DDBJ databases">
        <title>De novo assembly and phasing of dikaryotic genomes from two isolates of Puccinia coronata f. sp. avenae, the causal agent of oat crown rust.</title>
        <authorList>
            <person name="Miller M.E."/>
            <person name="Zhang Y."/>
            <person name="Omidvar V."/>
            <person name="Sperschneider J."/>
            <person name="Schwessinger B."/>
            <person name="Raley C."/>
            <person name="Palmer J.M."/>
            <person name="Garnica D."/>
            <person name="Upadhyaya N."/>
            <person name="Rathjen J."/>
            <person name="Taylor J.M."/>
            <person name="Park R.F."/>
            <person name="Dodds P.N."/>
            <person name="Hirsch C.D."/>
            <person name="Kianian S.F."/>
            <person name="Figueroa M."/>
        </authorList>
    </citation>
    <scope>NUCLEOTIDE SEQUENCE [LARGE SCALE GENOMIC DNA]</scope>
    <source>
        <strain evidence="13">12NC29</strain>
    </source>
</reference>
<evidence type="ECO:0000313" key="15">
    <source>
        <dbReference type="Proteomes" id="UP000235388"/>
    </source>
</evidence>
<evidence type="ECO:0000256" key="1">
    <source>
        <dbReference type="ARBA" id="ARBA00012513"/>
    </source>
</evidence>
<comment type="caution">
    <text evidence="13">The sequence shown here is derived from an EMBL/GenBank/DDBJ whole genome shotgun (WGS) entry which is preliminary data.</text>
</comment>
<dbReference type="STRING" id="200324.A0A2N5SMI3"/>
<dbReference type="EMBL" id="PGCJ01000079">
    <property type="protein sequence ID" value="PLW52553.1"/>
    <property type="molecule type" value="Genomic_DNA"/>
</dbReference>
<accession>A0A2N5SMI3</accession>
<dbReference type="Proteomes" id="UP000235388">
    <property type="component" value="Unassembled WGS sequence"/>
</dbReference>
<organism evidence="13 15">
    <name type="scientific">Puccinia coronata f. sp. avenae</name>
    <dbReference type="NCBI Taxonomy" id="200324"/>
    <lineage>
        <taxon>Eukaryota</taxon>
        <taxon>Fungi</taxon>
        <taxon>Dikarya</taxon>
        <taxon>Basidiomycota</taxon>
        <taxon>Pucciniomycotina</taxon>
        <taxon>Pucciniomycetes</taxon>
        <taxon>Pucciniales</taxon>
        <taxon>Pucciniaceae</taxon>
        <taxon>Puccinia</taxon>
    </lineage>
</organism>
<dbReference type="InterPro" id="IPR008271">
    <property type="entry name" value="Ser/Thr_kinase_AS"/>
</dbReference>
<dbReference type="PROSITE" id="PS50011">
    <property type="entry name" value="PROTEIN_KINASE_DOM"/>
    <property type="match status" value="1"/>
</dbReference>
<dbReference type="GO" id="GO:0035556">
    <property type="term" value="P:intracellular signal transduction"/>
    <property type="evidence" value="ECO:0007669"/>
    <property type="project" value="TreeGrafter"/>
</dbReference>
<keyword evidence="4 9" id="KW-0547">Nucleotide-binding</keyword>
<evidence type="ECO:0000256" key="9">
    <source>
        <dbReference type="PROSITE-ProRule" id="PRU10141"/>
    </source>
</evidence>
<dbReference type="InterPro" id="IPR050236">
    <property type="entry name" value="Ser_Thr_kinase_AGC"/>
</dbReference>
<dbReference type="OrthoDB" id="2495693at2759"/>